<feature type="repeat" description="WD" evidence="3">
    <location>
        <begin position="694"/>
        <end position="733"/>
    </location>
</feature>
<dbReference type="EMBL" id="UYRS01018302">
    <property type="protein sequence ID" value="VDK31936.1"/>
    <property type="molecule type" value="Genomic_DNA"/>
</dbReference>
<dbReference type="Proteomes" id="UP000282613">
    <property type="component" value="Unassembled WGS sequence"/>
</dbReference>
<evidence type="ECO:0000256" key="1">
    <source>
        <dbReference type="ARBA" id="ARBA00022574"/>
    </source>
</evidence>
<feature type="repeat" description="WD" evidence="3">
    <location>
        <begin position="834"/>
        <end position="875"/>
    </location>
</feature>
<evidence type="ECO:0000256" key="3">
    <source>
        <dbReference type="PROSITE-ProRule" id="PRU00221"/>
    </source>
</evidence>
<dbReference type="InterPro" id="IPR011333">
    <property type="entry name" value="SKP1/BTB/POZ_sf"/>
</dbReference>
<protein>
    <submittedName>
        <fullName evidence="8">NPH3 domain-containing protein</fullName>
    </submittedName>
</protein>
<dbReference type="GO" id="GO:1990234">
    <property type="term" value="C:transferase complex"/>
    <property type="evidence" value="ECO:0007669"/>
    <property type="project" value="UniProtKB-ARBA"/>
</dbReference>
<dbReference type="STRING" id="60517.A0A158R7B1"/>
<proteinExistence type="predicted"/>
<dbReference type="PRINTS" id="PR00320">
    <property type="entry name" value="GPROTEINBRPT"/>
</dbReference>
<evidence type="ECO:0000256" key="4">
    <source>
        <dbReference type="SAM" id="MobiDB-lite"/>
    </source>
</evidence>
<dbReference type="Gene3D" id="2.130.10.10">
    <property type="entry name" value="YVTN repeat-like/Quinoprotein amine dehydrogenase"/>
    <property type="match status" value="2"/>
</dbReference>
<dbReference type="Gene3D" id="3.30.710.10">
    <property type="entry name" value="Potassium Channel Kv1.1, Chain A"/>
    <property type="match status" value="1"/>
</dbReference>
<dbReference type="PANTHER" id="PTHR22847:SF637">
    <property type="entry name" value="WD REPEAT DOMAIN 5B"/>
    <property type="match status" value="1"/>
</dbReference>
<keyword evidence="1 3" id="KW-0853">WD repeat</keyword>
<dbReference type="PANTHER" id="PTHR22847">
    <property type="entry name" value="WD40 REPEAT PROTEIN"/>
    <property type="match status" value="1"/>
</dbReference>
<keyword evidence="2" id="KW-0677">Repeat</keyword>
<dbReference type="OrthoDB" id="674604at2759"/>
<dbReference type="SMART" id="SM00320">
    <property type="entry name" value="WD40"/>
    <property type="match status" value="7"/>
</dbReference>
<dbReference type="SUPFAM" id="SSF50978">
    <property type="entry name" value="WD40 repeat-like"/>
    <property type="match status" value="1"/>
</dbReference>
<name>A0A158R7B1_TAEAS</name>
<dbReference type="CDD" id="cd00200">
    <property type="entry name" value="WD40"/>
    <property type="match status" value="1"/>
</dbReference>
<dbReference type="SUPFAM" id="SSF54695">
    <property type="entry name" value="POZ domain"/>
    <property type="match status" value="1"/>
</dbReference>
<reference evidence="8" key="1">
    <citation type="submission" date="2016-04" db="UniProtKB">
        <authorList>
            <consortium name="WormBaseParasite"/>
        </authorList>
    </citation>
    <scope>IDENTIFICATION</scope>
</reference>
<dbReference type="PROSITE" id="PS50082">
    <property type="entry name" value="WD_REPEATS_2"/>
    <property type="match status" value="3"/>
</dbReference>
<dbReference type="WBParaSite" id="TASK_0000351701-mRNA-1">
    <property type="protein sequence ID" value="TASK_0000351701-mRNA-1"/>
    <property type="gene ID" value="TASK_0000351701"/>
</dbReference>
<dbReference type="InterPro" id="IPR015943">
    <property type="entry name" value="WD40/YVTN_repeat-like_dom_sf"/>
</dbReference>
<dbReference type="InterPro" id="IPR027356">
    <property type="entry name" value="NPH3_dom"/>
</dbReference>
<evidence type="ECO:0000256" key="2">
    <source>
        <dbReference type="ARBA" id="ARBA00022737"/>
    </source>
</evidence>
<dbReference type="PROSITE" id="PS51649">
    <property type="entry name" value="NPH3"/>
    <property type="match status" value="1"/>
</dbReference>
<keyword evidence="7" id="KW-1185">Reference proteome</keyword>
<organism evidence="8">
    <name type="scientific">Taenia asiatica</name>
    <name type="common">Asian tapeworm</name>
    <dbReference type="NCBI Taxonomy" id="60517"/>
    <lineage>
        <taxon>Eukaryota</taxon>
        <taxon>Metazoa</taxon>
        <taxon>Spiralia</taxon>
        <taxon>Lophotrochozoa</taxon>
        <taxon>Platyhelminthes</taxon>
        <taxon>Cestoda</taxon>
        <taxon>Eucestoda</taxon>
        <taxon>Cyclophyllidea</taxon>
        <taxon>Taeniidae</taxon>
        <taxon>Taenia</taxon>
    </lineage>
</organism>
<dbReference type="Pfam" id="PF00400">
    <property type="entry name" value="WD40"/>
    <property type="match status" value="4"/>
</dbReference>
<feature type="repeat" description="WD" evidence="3">
    <location>
        <begin position="652"/>
        <end position="693"/>
    </location>
</feature>
<feature type="domain" description="NPH3" evidence="5">
    <location>
        <begin position="406"/>
        <end position="508"/>
    </location>
</feature>
<sequence length="999" mass="110761">MNAIRLLESGDFSDVNVYFNSEIYHLHKFPLLLKMGYVKDKIGVSPDLQMPYLDGGSEVFTDIIGFCYGKEIEINPRSIAFLSNAAHILDMFGKQNLIDLTDEYINILITDMRMSHKFGPAIVALAHSASLKNYEYCDIFIRLFDAILSMWVRRSQHSDERITVDPLLTEFLVFLPENVVIRIIQEISTIKSTFCAMAELIAKFFALRFALEASLTETNDDRGRQFGEENGRQDSKVDQLATNHLKKAAICTCLPFERLNSLDRDVLTEELADMGFDSIPLEEIMDNVFTALPRDVPLVSKINVDWCKQALSVTERRRDSSASRPFILDIAGKMLARFSVQELRVISPQTIKDILATMNLRASQSASMSGDGVSSGLATATGEERKGEANSTIGGPQTLCEEPSTVAENLDLYLNAAIESQNMTIEEYIGLLKTALPLDRRENHDGLIRAICKLVKSNKEALTDNLREEILGVLDLHRCSAAALQDALDANILPTRAVAEAALRFAKQNSATSVNAVVVRERCQSPSPSRFSSSTSSIYRASRYALPYQHYGASNYYPISSSTSTGYLITSPVRQRRRPWERPIYGYDDGLPPIYRHYDAGVGITKMGISLSRSIASDPDDPTTASNAATDAAKPVVEIALEPNRSDIKSCIQAHTEEINCLIVSPDATMLASGSEDCSVRLWSMERFESVHELLGHTDYITCLVFAGKELLSGSGDMTVRKWELTKGECLFTITGHTGAITSIRVTRTQIFTSANESLVYCWSLEAGAQIRQFKGHKGAVYGIHITEGSCDFNTASEGPKATVGRRRVRFVTFSADCTVRLWNATRSTSLQTFAGHTGPVTCVALDQDQHYLYTGSSDGRIASWLVETGQRIHWFEGHTAPIIDLIVSGTYLYSASSDETARAWVTDIAQELRTFKSHDHTVFKLALKDNLLITGSGDGAIRCFETNTAIVLERFTCPKEGKFCCFELVENLIVAASQEGQICAYDLSVLLERTKIKE</sequence>
<evidence type="ECO:0000313" key="7">
    <source>
        <dbReference type="Proteomes" id="UP000282613"/>
    </source>
</evidence>
<dbReference type="InterPro" id="IPR020472">
    <property type="entry name" value="WD40_PAC1"/>
</dbReference>
<dbReference type="InterPro" id="IPR036322">
    <property type="entry name" value="WD40_repeat_dom_sf"/>
</dbReference>
<gene>
    <name evidence="6" type="ORF">TASK_LOCUS3518</name>
</gene>
<feature type="region of interest" description="Disordered" evidence="4">
    <location>
        <begin position="366"/>
        <end position="399"/>
    </location>
</feature>
<dbReference type="InterPro" id="IPR001680">
    <property type="entry name" value="WD40_rpt"/>
</dbReference>
<reference evidence="6 7" key="2">
    <citation type="submission" date="2018-11" db="EMBL/GenBank/DDBJ databases">
        <authorList>
            <consortium name="Pathogen Informatics"/>
        </authorList>
    </citation>
    <scope>NUCLEOTIDE SEQUENCE [LARGE SCALE GENOMIC DNA]</scope>
</reference>
<evidence type="ECO:0000259" key="5">
    <source>
        <dbReference type="PROSITE" id="PS51649"/>
    </source>
</evidence>
<evidence type="ECO:0000313" key="6">
    <source>
        <dbReference type="EMBL" id="VDK31936.1"/>
    </source>
</evidence>
<dbReference type="PROSITE" id="PS50294">
    <property type="entry name" value="WD_REPEATS_REGION"/>
    <property type="match status" value="3"/>
</dbReference>
<dbReference type="AlphaFoldDB" id="A0A158R7B1"/>
<accession>A0A158R7B1</accession>
<evidence type="ECO:0000313" key="8">
    <source>
        <dbReference type="WBParaSite" id="TASK_0000351701-mRNA-1"/>
    </source>
</evidence>